<dbReference type="SMART" id="SM01091">
    <property type="entry name" value="CorC_HlyC"/>
    <property type="match status" value="1"/>
</dbReference>
<evidence type="ECO:0000256" key="7">
    <source>
        <dbReference type="ARBA" id="ARBA00023122"/>
    </source>
</evidence>
<dbReference type="PANTHER" id="PTHR43099:SF6">
    <property type="entry name" value="UPF0053 PROTEIN RV1842C"/>
    <property type="match status" value="1"/>
</dbReference>
<dbReference type="RefSeq" id="WP_075692069.1">
    <property type="nucleotide sequence ID" value="NZ_CP009248.1"/>
</dbReference>
<dbReference type="GO" id="GO:0005886">
    <property type="term" value="C:plasma membrane"/>
    <property type="evidence" value="ECO:0007669"/>
    <property type="project" value="UniProtKB-SubCell"/>
</dbReference>
<sequence length="460" mass="49204">MDILLNLAAILGFIALTAGTGLFVAFEFALTGLERSAIDGDVRKRGDGPAKALESAHNRLSFHLSGAQLGITLTTLATGFLAEPVLAGYFTPLLEWAGLPNAAVTPIALALAMVIATGLSMIYGELVPKNIAITVPLGVARVVARPVMAFNWLFYAIIQVMNATANWLVRRLGIEPADELASARSPQELGALVRNSAQHGSLDQAKAQMLDRSLRFGETSAEDLMTPRSTIDWLPVDATVADLLEISHDTGRSRFPVADGDLDNTIGVVHVKEAFTVPAARRGEVTVGSLARPVPVLPQSLDGDSVLEAVRSAGSQIVLIADEYGGTAGIVTIEDVVEEILGEVYDEYDDAEAEQEVRRIVEGWDCSGLVRVDDLPAEVGYFAPEGDYETLGGLLMAALGRIPEEGDVALLPQTDRDQLDEFESGISGRWCARITAMDGRRVDRALLIPMSDARAKELFG</sequence>
<feature type="domain" description="CBS" evidence="12">
    <location>
        <begin position="225"/>
        <end position="285"/>
    </location>
</feature>
<gene>
    <name evidence="14" type="ORF">CSPHI_06920</name>
</gene>
<dbReference type="AlphaFoldDB" id="A0A1L7CYE5"/>
<dbReference type="OrthoDB" id="110231at2"/>
<evidence type="ECO:0000313" key="15">
    <source>
        <dbReference type="Proteomes" id="UP000185469"/>
    </source>
</evidence>
<dbReference type="EMBL" id="CP009248">
    <property type="protein sequence ID" value="APT90823.1"/>
    <property type="molecule type" value="Genomic_DNA"/>
</dbReference>
<keyword evidence="5" id="KW-0677">Repeat</keyword>
<evidence type="ECO:0000256" key="2">
    <source>
        <dbReference type="ARBA" id="ARBA00006337"/>
    </source>
</evidence>
<evidence type="ECO:0000256" key="8">
    <source>
        <dbReference type="ARBA" id="ARBA00023136"/>
    </source>
</evidence>
<feature type="transmembrane region" description="Helical" evidence="11">
    <location>
        <begin position="69"/>
        <end position="90"/>
    </location>
</feature>
<feature type="transmembrane region" description="Helical" evidence="11">
    <location>
        <begin position="6"/>
        <end position="26"/>
    </location>
</feature>
<dbReference type="SUPFAM" id="SSF56176">
    <property type="entry name" value="FAD-binding/transporter-associated domain-like"/>
    <property type="match status" value="1"/>
</dbReference>
<keyword evidence="4 10" id="KW-0812">Transmembrane</keyword>
<dbReference type="InterPro" id="IPR016169">
    <property type="entry name" value="FAD-bd_PCMH_sub2"/>
</dbReference>
<evidence type="ECO:0000313" key="14">
    <source>
        <dbReference type="EMBL" id="APT90823.1"/>
    </source>
</evidence>
<evidence type="ECO:0000256" key="4">
    <source>
        <dbReference type="ARBA" id="ARBA00022692"/>
    </source>
</evidence>
<dbReference type="SUPFAM" id="SSF54631">
    <property type="entry name" value="CBS-domain pair"/>
    <property type="match status" value="1"/>
</dbReference>
<organism evidence="14 15">
    <name type="scientific">Corynebacterium sphenisci DSM 44792</name>
    <dbReference type="NCBI Taxonomy" id="1437874"/>
    <lineage>
        <taxon>Bacteria</taxon>
        <taxon>Bacillati</taxon>
        <taxon>Actinomycetota</taxon>
        <taxon>Actinomycetes</taxon>
        <taxon>Mycobacteriales</taxon>
        <taxon>Corynebacteriaceae</taxon>
        <taxon>Corynebacterium</taxon>
    </lineage>
</organism>
<keyword evidence="6 10" id="KW-1133">Transmembrane helix</keyword>
<dbReference type="PROSITE" id="PS51371">
    <property type="entry name" value="CBS"/>
    <property type="match status" value="2"/>
</dbReference>
<feature type="transmembrane region" description="Helical" evidence="11">
    <location>
        <begin position="135"/>
        <end position="158"/>
    </location>
</feature>
<feature type="domain" description="CNNM transmembrane" evidence="13">
    <location>
        <begin position="2"/>
        <end position="206"/>
    </location>
</feature>
<dbReference type="Pfam" id="PF03471">
    <property type="entry name" value="CorC_HlyC"/>
    <property type="match status" value="1"/>
</dbReference>
<comment type="similarity">
    <text evidence="2">Belongs to the UPF0053 family.</text>
</comment>
<evidence type="ECO:0000256" key="5">
    <source>
        <dbReference type="ARBA" id="ARBA00022737"/>
    </source>
</evidence>
<evidence type="ECO:0000259" key="12">
    <source>
        <dbReference type="PROSITE" id="PS51371"/>
    </source>
</evidence>
<dbReference type="Gene3D" id="3.10.580.10">
    <property type="entry name" value="CBS-domain"/>
    <property type="match status" value="1"/>
</dbReference>
<dbReference type="Pfam" id="PF00571">
    <property type="entry name" value="CBS"/>
    <property type="match status" value="1"/>
</dbReference>
<dbReference type="Pfam" id="PF01595">
    <property type="entry name" value="CNNM"/>
    <property type="match status" value="1"/>
</dbReference>
<dbReference type="STRING" id="1437874.CSPHI_06920"/>
<protein>
    <submittedName>
        <fullName evidence="14">Membrane protein</fullName>
    </submittedName>
</protein>
<keyword evidence="8 10" id="KW-0472">Membrane</keyword>
<feature type="transmembrane region" description="Helical" evidence="11">
    <location>
        <begin position="102"/>
        <end position="123"/>
    </location>
</feature>
<evidence type="ECO:0000256" key="11">
    <source>
        <dbReference type="SAM" id="Phobius"/>
    </source>
</evidence>
<dbReference type="PROSITE" id="PS51846">
    <property type="entry name" value="CNNM"/>
    <property type="match status" value="1"/>
</dbReference>
<evidence type="ECO:0000256" key="1">
    <source>
        <dbReference type="ARBA" id="ARBA00004651"/>
    </source>
</evidence>
<dbReference type="InterPro" id="IPR002550">
    <property type="entry name" value="CNNM"/>
</dbReference>
<dbReference type="InterPro" id="IPR036318">
    <property type="entry name" value="FAD-bd_PCMH-like_sf"/>
</dbReference>
<dbReference type="InterPro" id="IPR051676">
    <property type="entry name" value="UPF0053_domain"/>
</dbReference>
<keyword evidence="15" id="KW-1185">Reference proteome</keyword>
<dbReference type="InterPro" id="IPR000644">
    <property type="entry name" value="CBS_dom"/>
</dbReference>
<feature type="domain" description="CBS" evidence="12">
    <location>
        <begin position="290"/>
        <end position="347"/>
    </location>
</feature>
<dbReference type="Gene3D" id="3.30.465.10">
    <property type="match status" value="1"/>
</dbReference>
<evidence type="ECO:0000256" key="3">
    <source>
        <dbReference type="ARBA" id="ARBA00022475"/>
    </source>
</evidence>
<keyword evidence="7 9" id="KW-0129">CBS domain</keyword>
<reference evidence="14 15" key="1">
    <citation type="submission" date="2014-08" db="EMBL/GenBank/DDBJ databases">
        <title>Complete genome sequence of Corynebacterium sphenisci CECT 5990(T) (=DSM 44792(T)), isolated from healthy wild penguins.</title>
        <authorList>
            <person name="Ruckert C."/>
            <person name="Albersmeier A."/>
            <person name="Winkler A."/>
            <person name="Kalinowski J."/>
        </authorList>
    </citation>
    <scope>NUCLEOTIDE SEQUENCE [LARGE SCALE GENOMIC DNA]</scope>
    <source>
        <strain evidence="14 15">DSM 44792</strain>
    </source>
</reference>
<dbReference type="PANTHER" id="PTHR43099">
    <property type="entry name" value="UPF0053 PROTEIN YRKA"/>
    <property type="match status" value="1"/>
</dbReference>
<dbReference type="Proteomes" id="UP000185469">
    <property type="component" value="Chromosome"/>
</dbReference>
<dbReference type="InterPro" id="IPR046342">
    <property type="entry name" value="CBS_dom_sf"/>
</dbReference>
<name>A0A1L7CYE5_9CORY</name>
<dbReference type="KEGG" id="csph:CSPHI_06920"/>
<evidence type="ECO:0000259" key="13">
    <source>
        <dbReference type="PROSITE" id="PS51846"/>
    </source>
</evidence>
<proteinExistence type="inferred from homology"/>
<dbReference type="GO" id="GO:0050660">
    <property type="term" value="F:flavin adenine dinucleotide binding"/>
    <property type="evidence" value="ECO:0007669"/>
    <property type="project" value="InterPro"/>
</dbReference>
<keyword evidence="3" id="KW-1003">Cell membrane</keyword>
<dbReference type="InterPro" id="IPR044751">
    <property type="entry name" value="Ion_transp-like_CBS"/>
</dbReference>
<evidence type="ECO:0000256" key="6">
    <source>
        <dbReference type="ARBA" id="ARBA00022989"/>
    </source>
</evidence>
<dbReference type="InterPro" id="IPR005170">
    <property type="entry name" value="Transptr-assoc_dom"/>
</dbReference>
<evidence type="ECO:0000256" key="9">
    <source>
        <dbReference type="PROSITE-ProRule" id="PRU00703"/>
    </source>
</evidence>
<dbReference type="CDD" id="cd04590">
    <property type="entry name" value="CBS_pair_CorC_HlyC_assoc"/>
    <property type="match status" value="1"/>
</dbReference>
<comment type="subcellular location">
    <subcellularLocation>
        <location evidence="1">Cell membrane</location>
        <topology evidence="1">Multi-pass membrane protein</topology>
    </subcellularLocation>
</comment>
<accession>A0A1L7CYE5</accession>
<evidence type="ECO:0000256" key="10">
    <source>
        <dbReference type="PROSITE-ProRule" id="PRU01193"/>
    </source>
</evidence>